<reference evidence="1" key="1">
    <citation type="journal article" date="2022" name="bioRxiv">
        <title>Sequencing and chromosome-scale assembly of the giantPleurodeles waltlgenome.</title>
        <authorList>
            <person name="Brown T."/>
            <person name="Elewa A."/>
            <person name="Iarovenko S."/>
            <person name="Subramanian E."/>
            <person name="Araus A.J."/>
            <person name="Petzold A."/>
            <person name="Susuki M."/>
            <person name="Suzuki K.-i.T."/>
            <person name="Hayashi T."/>
            <person name="Toyoda A."/>
            <person name="Oliveira C."/>
            <person name="Osipova E."/>
            <person name="Leigh N.D."/>
            <person name="Simon A."/>
            <person name="Yun M.H."/>
        </authorList>
    </citation>
    <scope>NUCLEOTIDE SEQUENCE</scope>
    <source>
        <strain evidence="1">20211129_DDA</strain>
        <tissue evidence="1">Liver</tissue>
    </source>
</reference>
<evidence type="ECO:0000313" key="2">
    <source>
        <dbReference type="Proteomes" id="UP001066276"/>
    </source>
</evidence>
<sequence>TPRRSWNKISKDQLISTLALAPPSNTSDPNTATLNLKQWLDNCGNTLAPLRKPPNTRTSTK</sequence>
<feature type="non-terminal residue" evidence="1">
    <location>
        <position position="61"/>
    </location>
</feature>
<evidence type="ECO:0000313" key="1">
    <source>
        <dbReference type="EMBL" id="KAJ1167299.1"/>
    </source>
</evidence>
<accession>A0AAV7ST42</accession>
<name>A0AAV7ST42_PLEWA</name>
<dbReference type="AlphaFoldDB" id="A0AAV7ST42"/>
<feature type="non-terminal residue" evidence="1">
    <location>
        <position position="1"/>
    </location>
</feature>
<dbReference type="EMBL" id="JANPWB010000008">
    <property type="protein sequence ID" value="KAJ1167299.1"/>
    <property type="molecule type" value="Genomic_DNA"/>
</dbReference>
<protein>
    <submittedName>
        <fullName evidence="1">Uncharacterized protein</fullName>
    </submittedName>
</protein>
<keyword evidence="2" id="KW-1185">Reference proteome</keyword>
<comment type="caution">
    <text evidence="1">The sequence shown here is derived from an EMBL/GenBank/DDBJ whole genome shotgun (WGS) entry which is preliminary data.</text>
</comment>
<gene>
    <name evidence="1" type="ORF">NDU88_007691</name>
</gene>
<organism evidence="1 2">
    <name type="scientific">Pleurodeles waltl</name>
    <name type="common">Iberian ribbed newt</name>
    <dbReference type="NCBI Taxonomy" id="8319"/>
    <lineage>
        <taxon>Eukaryota</taxon>
        <taxon>Metazoa</taxon>
        <taxon>Chordata</taxon>
        <taxon>Craniata</taxon>
        <taxon>Vertebrata</taxon>
        <taxon>Euteleostomi</taxon>
        <taxon>Amphibia</taxon>
        <taxon>Batrachia</taxon>
        <taxon>Caudata</taxon>
        <taxon>Salamandroidea</taxon>
        <taxon>Salamandridae</taxon>
        <taxon>Pleurodelinae</taxon>
        <taxon>Pleurodeles</taxon>
    </lineage>
</organism>
<dbReference type="Proteomes" id="UP001066276">
    <property type="component" value="Chromosome 4_2"/>
</dbReference>
<proteinExistence type="predicted"/>